<proteinExistence type="predicted"/>
<dbReference type="EMBL" id="CAWUPB010000032">
    <property type="protein sequence ID" value="CAK7322943.1"/>
    <property type="molecule type" value="Genomic_DNA"/>
</dbReference>
<sequence>DVTFVENKPYFSTPYIPEELPTIVDSDVDLSLDISSSREVAPHERPLDDHFDKVYTRKKDAIPASASKINHLYRVPNLR</sequence>
<keyword evidence="2" id="KW-1185">Reference proteome</keyword>
<reference evidence="1 2" key="1">
    <citation type="submission" date="2024-01" db="EMBL/GenBank/DDBJ databases">
        <authorList>
            <person name="Waweru B."/>
        </authorList>
    </citation>
    <scope>NUCLEOTIDE SEQUENCE [LARGE SCALE GENOMIC DNA]</scope>
</reference>
<accession>A0AAV1QPQ7</accession>
<organism evidence="1 2">
    <name type="scientific">Dovyalis caffra</name>
    <dbReference type="NCBI Taxonomy" id="77055"/>
    <lineage>
        <taxon>Eukaryota</taxon>
        <taxon>Viridiplantae</taxon>
        <taxon>Streptophyta</taxon>
        <taxon>Embryophyta</taxon>
        <taxon>Tracheophyta</taxon>
        <taxon>Spermatophyta</taxon>
        <taxon>Magnoliopsida</taxon>
        <taxon>eudicotyledons</taxon>
        <taxon>Gunneridae</taxon>
        <taxon>Pentapetalae</taxon>
        <taxon>rosids</taxon>
        <taxon>fabids</taxon>
        <taxon>Malpighiales</taxon>
        <taxon>Salicaceae</taxon>
        <taxon>Flacourtieae</taxon>
        <taxon>Dovyalis</taxon>
    </lineage>
</organism>
<evidence type="ECO:0000313" key="2">
    <source>
        <dbReference type="Proteomes" id="UP001314170"/>
    </source>
</evidence>
<comment type="caution">
    <text evidence="1">The sequence shown here is derived from an EMBL/GenBank/DDBJ whole genome shotgun (WGS) entry which is preliminary data.</text>
</comment>
<feature type="non-terminal residue" evidence="1">
    <location>
        <position position="1"/>
    </location>
</feature>
<dbReference type="Proteomes" id="UP001314170">
    <property type="component" value="Unassembled WGS sequence"/>
</dbReference>
<name>A0AAV1QPQ7_9ROSI</name>
<dbReference type="AlphaFoldDB" id="A0AAV1QPQ7"/>
<protein>
    <submittedName>
        <fullName evidence="1">Uncharacterized protein</fullName>
    </submittedName>
</protein>
<evidence type="ECO:0000313" key="1">
    <source>
        <dbReference type="EMBL" id="CAK7322943.1"/>
    </source>
</evidence>
<gene>
    <name evidence="1" type="ORF">DCAF_LOCUS557</name>
</gene>